<sequence length="190" mass="22585">MNTRTYAVEKKHQATEIKEHWFKDHKAVFTNLDKITTLEWRKPDTIIFYTRYVFDGYYMYVSGDLGEAVFRFTEEAIPERIARYNLSYFREKLRAFCDPTEDFSRAKAIQYLDERIQEYEDEKIEHDRATFEELRAIINDSDTYGVFHIHLASLDIYRLGSDAWEWIDSIGSTTPMRIMAYLIGIQMAVA</sequence>
<comment type="caution">
    <text evidence="1">The sequence shown here is derived from an EMBL/GenBank/DDBJ whole genome shotgun (WGS) entry which is preliminary data.</text>
</comment>
<dbReference type="AlphaFoldDB" id="A0A0F9PSL2"/>
<reference evidence="1" key="1">
    <citation type="journal article" date="2015" name="Nature">
        <title>Complex archaea that bridge the gap between prokaryotes and eukaryotes.</title>
        <authorList>
            <person name="Spang A."/>
            <person name="Saw J.H."/>
            <person name="Jorgensen S.L."/>
            <person name="Zaremba-Niedzwiedzka K."/>
            <person name="Martijn J."/>
            <person name="Lind A.E."/>
            <person name="van Eijk R."/>
            <person name="Schleper C."/>
            <person name="Guy L."/>
            <person name="Ettema T.J."/>
        </authorList>
    </citation>
    <scope>NUCLEOTIDE SEQUENCE</scope>
</reference>
<protein>
    <submittedName>
        <fullName evidence="1">Uncharacterized protein</fullName>
    </submittedName>
</protein>
<proteinExistence type="predicted"/>
<evidence type="ECO:0000313" key="1">
    <source>
        <dbReference type="EMBL" id="KKN34690.1"/>
    </source>
</evidence>
<name>A0A0F9PSL2_9ZZZZ</name>
<gene>
    <name evidence="1" type="ORF">LCGC14_0791170</name>
</gene>
<accession>A0A0F9PSL2</accession>
<organism evidence="1">
    <name type="scientific">marine sediment metagenome</name>
    <dbReference type="NCBI Taxonomy" id="412755"/>
    <lineage>
        <taxon>unclassified sequences</taxon>
        <taxon>metagenomes</taxon>
        <taxon>ecological metagenomes</taxon>
    </lineage>
</organism>
<dbReference type="EMBL" id="LAZR01002090">
    <property type="protein sequence ID" value="KKN34690.1"/>
    <property type="molecule type" value="Genomic_DNA"/>
</dbReference>